<dbReference type="GO" id="GO:0016567">
    <property type="term" value="P:protein ubiquitination"/>
    <property type="evidence" value="ECO:0007669"/>
    <property type="project" value="TreeGrafter"/>
</dbReference>
<feature type="compositionally biased region" description="Acidic residues" evidence="7">
    <location>
        <begin position="2022"/>
        <end position="2045"/>
    </location>
</feature>
<accession>A0A2T0FN48</accession>
<dbReference type="Proteomes" id="UP000238350">
    <property type="component" value="Unassembled WGS sequence"/>
</dbReference>
<dbReference type="Gene3D" id="3.30.2160.10">
    <property type="entry name" value="Hect, E3 ligase catalytic domain"/>
    <property type="match status" value="1"/>
</dbReference>
<dbReference type="PROSITE" id="PS50237">
    <property type="entry name" value="HECT"/>
    <property type="match status" value="1"/>
</dbReference>
<dbReference type="GO" id="GO:0006511">
    <property type="term" value="P:ubiquitin-dependent protein catabolic process"/>
    <property type="evidence" value="ECO:0007669"/>
    <property type="project" value="TreeGrafter"/>
</dbReference>
<dbReference type="Gene3D" id="3.30.2410.10">
    <property type="entry name" value="Hect, E3 ligase catalytic domain"/>
    <property type="match status" value="1"/>
</dbReference>
<dbReference type="GO" id="GO:0061630">
    <property type="term" value="F:ubiquitin protein ligase activity"/>
    <property type="evidence" value="ECO:0007669"/>
    <property type="project" value="UniProtKB-EC"/>
</dbReference>
<dbReference type="PANTHER" id="PTHR11254:SF440">
    <property type="entry name" value="E3 UBIQUITIN-PROTEIN LIGASE NEDD-4"/>
    <property type="match status" value="1"/>
</dbReference>
<dbReference type="CDD" id="cd00078">
    <property type="entry name" value="HECTc"/>
    <property type="match status" value="1"/>
</dbReference>
<dbReference type="STRING" id="45607.A0A2T0FN48"/>
<reference evidence="9 10" key="1">
    <citation type="submission" date="2017-04" db="EMBL/GenBank/DDBJ databases">
        <title>Genome sequencing of [Candida] sorbophila.</title>
        <authorList>
            <person name="Ahn J.O."/>
        </authorList>
    </citation>
    <scope>NUCLEOTIDE SEQUENCE [LARGE SCALE GENOMIC DNA]</scope>
    <source>
        <strain evidence="9 10">DS02</strain>
    </source>
</reference>
<keyword evidence="5 6" id="KW-0833">Ubl conjugation pathway</keyword>
<keyword evidence="10" id="KW-1185">Reference proteome</keyword>
<keyword evidence="4" id="KW-0808">Transferase</keyword>
<dbReference type="Pfam" id="PF06025">
    <property type="entry name" value="DUF913"/>
    <property type="match status" value="1"/>
</dbReference>
<dbReference type="RefSeq" id="XP_024666345.1">
    <property type="nucleotide sequence ID" value="XM_024810577.1"/>
</dbReference>
<dbReference type="FunFam" id="3.30.2410.10:FF:000009">
    <property type="entry name" value="Probable E3 ubiquitin-protein ligase HECTD2"/>
    <property type="match status" value="1"/>
</dbReference>
<dbReference type="FunFam" id="3.30.2160.10:FF:000001">
    <property type="entry name" value="E3 ubiquitin-protein ligase NEDD4-like"/>
    <property type="match status" value="1"/>
</dbReference>
<dbReference type="EC" id="2.3.2.26" evidence="3"/>
<evidence type="ECO:0000313" key="9">
    <source>
        <dbReference type="EMBL" id="PRT56400.1"/>
    </source>
</evidence>
<dbReference type="EMBL" id="NDIQ01000022">
    <property type="protein sequence ID" value="PRT56400.1"/>
    <property type="molecule type" value="Genomic_DNA"/>
</dbReference>
<evidence type="ECO:0000256" key="3">
    <source>
        <dbReference type="ARBA" id="ARBA00012485"/>
    </source>
</evidence>
<dbReference type="SMART" id="SM00119">
    <property type="entry name" value="HECTc"/>
    <property type="match status" value="1"/>
</dbReference>
<evidence type="ECO:0000313" key="10">
    <source>
        <dbReference type="Proteomes" id="UP000238350"/>
    </source>
</evidence>
<feature type="domain" description="HECT" evidence="8">
    <location>
        <begin position="2841"/>
        <end position="3165"/>
    </location>
</feature>
<dbReference type="PANTHER" id="PTHR11254">
    <property type="entry name" value="HECT DOMAIN UBIQUITIN-PROTEIN LIGASE"/>
    <property type="match status" value="1"/>
</dbReference>
<dbReference type="OrthoDB" id="8068875at2759"/>
<name>A0A2T0FN48_9ASCO</name>
<evidence type="ECO:0000256" key="6">
    <source>
        <dbReference type="PROSITE-ProRule" id="PRU00104"/>
    </source>
</evidence>
<dbReference type="InterPro" id="IPR035983">
    <property type="entry name" value="Hect_E3_ubiquitin_ligase"/>
</dbReference>
<dbReference type="Pfam" id="PF00632">
    <property type="entry name" value="HECT"/>
    <property type="match status" value="1"/>
</dbReference>
<organism evidence="9 10">
    <name type="scientific">Wickerhamiella sorbophila</name>
    <dbReference type="NCBI Taxonomy" id="45607"/>
    <lineage>
        <taxon>Eukaryota</taxon>
        <taxon>Fungi</taxon>
        <taxon>Dikarya</taxon>
        <taxon>Ascomycota</taxon>
        <taxon>Saccharomycotina</taxon>
        <taxon>Dipodascomycetes</taxon>
        <taxon>Dipodascales</taxon>
        <taxon>Trichomonascaceae</taxon>
        <taxon>Wickerhamiella</taxon>
    </lineage>
</organism>
<protein>
    <recommendedName>
        <fullName evidence="3">HECT-type E3 ubiquitin transferase</fullName>
        <ecNumber evidence="3">2.3.2.26</ecNumber>
    </recommendedName>
</protein>
<feature type="active site" description="Glycyl thioester intermediate" evidence="6">
    <location>
        <position position="3132"/>
    </location>
</feature>
<dbReference type="InterPro" id="IPR000569">
    <property type="entry name" value="HECT_dom"/>
</dbReference>
<sequence>MAGAPSRAAIIERQEKAAPELSALVNALTNESLDALLPKLLEWSTLPWDRPRGDLCHWLPLLNRLDAEMKTIIANYDFKTSKPVVLAPEHEKSLLAMVQFAATLTENCANRAVYPSVPILGLLIETANIVVVSNTLFLLSKFLPRKGSNIATIEVLSQHINAKKLVRMFCLVPAQISSKYIELKDFYDLPPLYWAEGYALVGGPNLGWPEDPSFIQNSDLHTLVSNTCQNTPEILWEGLRYRIWLAKAFTGDASVRHHLIFTQCRSIAIAFYILQEAKFTAEILAIRPNTLTAIAKLVTSSHIAELRLLGVQIFHHIVIDRSSILSAEVRRTKCLGIITVLSQATRAAKLGEPIAEEFLSRLFSFARDAMWVDLTAMGIIPLCLEFLTIDTPLLLKSKTACSSFLNTLVMEVQAANTAFIEVNGVESLIHILVREVDPTRVREALRVESPPTFCKVDHDLSLDRVRWICSAVVLLANLLTLRRSSTLFRKVLDSPLLDVCAELISNPAIFSGRNAALALDLVVALIKQDENTIQVLQEKNLMGKMLNDTMILFDPRFKQYPAGIAFYVALCGVCKSLSAPGNENILEKATSKAFDAIIDDMNNIPMFAFRQIGRVTFSNAGAPKDELFVLIHQLLRVFSRVKSKLTDSSAISPEVFTTDSDGTDWAPPGATVSSLDAIMHLAETSLEEPRVMSAFIKVKGHLRLLEVLAESPLPFDYSNRAAGKTRLVRLFKRIYQLSSDRPKFMGECVEYLLNITRTLVKHVNDAAPFPSSSGDVTLLWAASSFCFTIQLVSRILFINPRSAATVISFFRSGSGVAVSDLVRMLGQIHQWALEQSAKWVSLLGKDMEWDTNPISARISSYMGPGVGLNGETTAADTEYVTKLFRALPSDTRSEAQAIKANRWLLARVHILCTEFMGYISMYATADSIYELDPKCALVASQYVSEVYRANLNRAMTWDLGLLGRYATVYFLIDLRSILLNDRKYLNLGAFVLFVQSGGLGDFVRLVNRLVCSHRDGSVASLYLAEGCKSVDFYDDSIVFALDRLSELVSSPEYMGNSLHNTEFCVRASGADEPEYFSMAQFLVELRIKILVDLKQALPLSSWSKLPALALESLQEIFEFVNLDIHSDDDEMALPGSDLERSNLPLLILPGVMFNWEEKVAALTSTGSISTEKAETALRENEGSVRLVCQTLDIPLPPENLFEREQIVGIPPELDGHQYKVIEDLHLLNNQWKDWIGEYILRIVDNNNNSPFYATKLFSKVVRDWGELEGSKAHELLRLLLSDVHSGSITPARLYFLATLTGIGWLCFHIRPQLAASINKLTELATGPNEHLIAPALTILEKVLVEDGSTAAVVSTWLETEALGFVQKLASAPSHDNVTEVVIARFLLLLSWRSASYDIPISLIDSGVLDRFLSIIQKLTGSVMGQQLQLVTILLLRSVVEPDDVQARVFQSSLLKVLTTESTRPEFDEIFNMFADIFARNPQLMVDVCSKETVYDQEADVLVPRLLYEKFVDHINQHILKRGYDIRPVGVPKKTSQTPYPRSIPKVEACKMVYSLVEKLLSQPYSEAYEGALNFVAAQQESYGVTPLFDTANSNWAYFRRVANYTHFLLVTLFEICDVSEVARQAVLFYPRPIETIPPDLSVMPDDITPLFPFLLQVACGYRTASSVPSPCHIIAESMANTAGQLFYSFTYMAAESFVTKEMVDIRTERTKYLCNVVSALLRYQFGYSKMHDDSFGPLISPARAKKLLESVVAILNLALRQNSIQWQLVSPVPFIALTIISSKLPELISDCLGRFDISDPSFEAARADFYKFFRRVSFYDSLDINNDHPMPPGESLLPLEPPSDRDLAISLGERDDMHPIFRTVIEAPHPVDEYESIENDTDFEFDGVEYVYGPSRSGRQRGVNGAPELEHDSNNGSDNDEEVSSEPSSAVGRSGSDGSDFDPESSLNSDQDSSVDDALADEVTSEDEAPLGSQNSTRWGETGHEEDDDDGFISYENVSDDDAASLASDGTGGSLEANSEMEHEDAEDEEMFSEDFELDEGEDPMEFSLVLEPWDRDISDETEHSSDDDRSYDDSDAHSIYFSDEMEHQDTHRAIDVPDNQEDGNSTEQSASLQRASMLAQLYANDVDEEVSDADSFSSSSSIDVVLENEMFNFNSFELELGLGMSGTGRLTNSLGGAGILDLEGELGGEAEAPRAFTVHPNSREDFSDMAIYRMDDGEPYYFQFEDIDIDKLLTRNPLLIEPHLLARAANCIFGGELPSVSEKVSLAQPDRLMSSSPTATTFIEFANERTKNRWASYLEYVGLPKREIFARKLRQLFVQVNERDIDVDAEWLESLDYAADTIREIEQDTPSDDNLFREGQDGIYLDEGAEILQSLGSSQNRVPVFGRPEMDRLWPNIKFKFSSNHAWTSSISKQVMLAQLRFVFVPWSTQKEAQLICDEVSSLSWDLFHCFVEGLFKILDAVSSGEFGVFEMFMKLGPQDTSPALAMKTLGSTSAELLLRQALLLIVLLQEKPKLRTLLVMVDSESSLSGGFAVNKLLELLDRPVFRHDSALMERLLFVIDEVTRTICEKVTPNTTGVRGLFSAENLHRLMQVWTADGSTSVAFNHAAHSIAHLGKVISIGPLVSKELLADTQAWIKKMISELDELMSEAESEDGLTSKLTSYTSVQNMLMRASKVAKFKMVPGSYDFALDLFHNRALNLLMNKVSEVLMLAANPHSQFLRISSLKPLIESFLNFGRTASEDKYDHEKSSQGYLRSLRDFISQHFKPFNELVRKNSHQFLSNTVEILKKHSQLLTFENRKQYFSDEMGAFRRYRSRMAVPLKVSRSNLFMDSMDHLMKLEPFELRLGQLDVHFDGEEGIDQGGLNREWYSEMTKYIFHPENGLFEQHASGLRPKAVPGSLDKFLFIGRFIGKAVVDGQLLDVVFSPSVYKFLLKETITMEDLKVIDETYYNSLKWMLENDITDVIDEVFAVETPGHPDQLIDLIPNGSKIPMTESNKKEYVELRAAWDLYKRVEPQLEQLSTGFYELMKFSLVSLFNPKELELVIGGIPKIDITDWRLNTEYEGYSASSPQIRWFWRTVKSYDHAQRAKLLQFCTGSAKVPVDGFQHLPAGRFNISRDRRSPEWLPTAHTCTNHLCLPEYTSYDKLRAAVSRAISDGAGSFGLA</sequence>
<evidence type="ECO:0000256" key="7">
    <source>
        <dbReference type="SAM" id="MobiDB-lite"/>
    </source>
</evidence>
<evidence type="ECO:0000256" key="2">
    <source>
        <dbReference type="ARBA" id="ARBA00004906"/>
    </source>
</evidence>
<evidence type="ECO:0000256" key="4">
    <source>
        <dbReference type="ARBA" id="ARBA00022679"/>
    </source>
</evidence>
<dbReference type="GeneID" id="36517768"/>
<evidence type="ECO:0000256" key="5">
    <source>
        <dbReference type="ARBA" id="ARBA00022786"/>
    </source>
</evidence>
<evidence type="ECO:0000256" key="1">
    <source>
        <dbReference type="ARBA" id="ARBA00000885"/>
    </source>
</evidence>
<gene>
    <name evidence="9" type="ORF">B9G98_04020</name>
</gene>
<proteinExistence type="predicted"/>
<evidence type="ECO:0000259" key="8">
    <source>
        <dbReference type="PROSITE" id="PS50237"/>
    </source>
</evidence>
<dbReference type="Gene3D" id="3.90.1750.10">
    <property type="entry name" value="Hect, E3 ligase catalytic domains"/>
    <property type="match status" value="1"/>
</dbReference>
<feature type="compositionally biased region" description="Acidic residues" evidence="7">
    <location>
        <begin position="1953"/>
        <end position="1969"/>
    </location>
</feature>
<feature type="region of interest" description="Disordered" evidence="7">
    <location>
        <begin position="1894"/>
        <end position="2046"/>
    </location>
</feature>
<comment type="pathway">
    <text evidence="2">Protein modification; protein ubiquitination.</text>
</comment>
<dbReference type="GO" id="GO:0005737">
    <property type="term" value="C:cytoplasm"/>
    <property type="evidence" value="ECO:0007669"/>
    <property type="project" value="TreeGrafter"/>
</dbReference>
<dbReference type="InterPro" id="IPR010314">
    <property type="entry name" value="E3_Ub_ligase_DUF913"/>
</dbReference>
<dbReference type="SUPFAM" id="SSF56204">
    <property type="entry name" value="Hect, E3 ligase catalytic domain"/>
    <property type="match status" value="1"/>
</dbReference>
<comment type="caution">
    <text evidence="9">The sequence shown here is derived from an EMBL/GenBank/DDBJ whole genome shotgun (WGS) entry which is preliminary data.</text>
</comment>
<comment type="catalytic activity">
    <reaction evidence="1">
        <text>S-ubiquitinyl-[E2 ubiquitin-conjugating enzyme]-L-cysteine + [acceptor protein]-L-lysine = [E2 ubiquitin-conjugating enzyme]-L-cysteine + N(6)-ubiquitinyl-[acceptor protein]-L-lysine.</text>
        <dbReference type="EC" id="2.3.2.26"/>
    </reaction>
</comment>
<dbReference type="InterPro" id="IPR050409">
    <property type="entry name" value="E3_ubiq-protein_ligase"/>
</dbReference>